<dbReference type="InterPro" id="IPR029058">
    <property type="entry name" value="AB_hydrolase_fold"/>
</dbReference>
<evidence type="ECO:0000313" key="3">
    <source>
        <dbReference type="Proteomes" id="UP001610446"/>
    </source>
</evidence>
<dbReference type="PANTHER" id="PTHR43433:SF5">
    <property type="entry name" value="AB HYDROLASE-1 DOMAIN-CONTAINING PROTEIN"/>
    <property type="match status" value="1"/>
</dbReference>
<dbReference type="GO" id="GO:0016787">
    <property type="term" value="F:hydrolase activity"/>
    <property type="evidence" value="ECO:0007669"/>
    <property type="project" value="UniProtKB-KW"/>
</dbReference>
<name>A0ABR4KIF9_9EURO</name>
<comment type="caution">
    <text evidence="2">The sequence shown here is derived from an EMBL/GenBank/DDBJ whole genome shotgun (WGS) entry which is preliminary data.</text>
</comment>
<dbReference type="InterPro" id="IPR000073">
    <property type="entry name" value="AB_hydrolase_1"/>
</dbReference>
<keyword evidence="3" id="KW-1185">Reference proteome</keyword>
<sequence length="285" mass="30632">MALHASTLPLEPYGASLYYETQGSGPLLFLIPGGHGTSLLFTGLAAKLSGRFRVVTYDRRGFNRSSSLAAPAKDQALRTHTEDLAALISHLSHGEGAIIFGSSWAAIIAMSLVTTRPNLVAKAILHEPTLVALFPSAKHAQLRGVVEAILHAYRTKGTAPASRLLGPLVGSRSDREAFGRTPVYSELASLATDFFALYFQREFGECASFVPDLVVLRRERDKLLLVTGDDESAPEFPSFSVEELARRLGVTAATFPGGHMGYTYREAEFAAAIVQSVLGNGLARL</sequence>
<reference evidence="2 3" key="1">
    <citation type="submission" date="2024-07" db="EMBL/GenBank/DDBJ databases">
        <title>Section-level genome sequencing and comparative genomics of Aspergillus sections Usti and Cavernicolus.</title>
        <authorList>
            <consortium name="Lawrence Berkeley National Laboratory"/>
            <person name="Nybo J.L."/>
            <person name="Vesth T.C."/>
            <person name="Theobald S."/>
            <person name="Frisvad J.C."/>
            <person name="Larsen T.O."/>
            <person name="Kjaerboelling I."/>
            <person name="Rothschild-Mancinelli K."/>
            <person name="Lyhne E.K."/>
            <person name="Kogle M.E."/>
            <person name="Barry K."/>
            <person name="Clum A."/>
            <person name="Na H."/>
            <person name="Ledsgaard L."/>
            <person name="Lin J."/>
            <person name="Lipzen A."/>
            <person name="Kuo A."/>
            <person name="Riley R."/>
            <person name="Mondo S."/>
            <person name="Labutti K."/>
            <person name="Haridas S."/>
            <person name="Pangalinan J."/>
            <person name="Salamov A.A."/>
            <person name="Simmons B.A."/>
            <person name="Magnuson J.K."/>
            <person name="Chen J."/>
            <person name="Drula E."/>
            <person name="Henrissat B."/>
            <person name="Wiebenga A."/>
            <person name="Lubbers R.J."/>
            <person name="Gomes A.C."/>
            <person name="Makela M.R."/>
            <person name="Stajich J."/>
            <person name="Grigoriev I.V."/>
            <person name="Mortensen U.H."/>
            <person name="De Vries R.P."/>
            <person name="Baker S.E."/>
            <person name="Andersen M.R."/>
        </authorList>
    </citation>
    <scope>NUCLEOTIDE SEQUENCE [LARGE SCALE GENOMIC DNA]</scope>
    <source>
        <strain evidence="2 3">CBS 123904</strain>
    </source>
</reference>
<keyword evidence="2" id="KW-0378">Hydrolase</keyword>
<protein>
    <submittedName>
        <fullName evidence="2">Alpha/Beta hydrolase protein</fullName>
    </submittedName>
</protein>
<accession>A0ABR4KIF9</accession>
<dbReference type="Pfam" id="PF00561">
    <property type="entry name" value="Abhydrolase_1"/>
    <property type="match status" value="1"/>
</dbReference>
<proteinExistence type="predicted"/>
<dbReference type="Proteomes" id="UP001610446">
    <property type="component" value="Unassembled WGS sequence"/>
</dbReference>
<organism evidence="2 3">
    <name type="scientific">Aspergillus pseudoustus</name>
    <dbReference type="NCBI Taxonomy" id="1810923"/>
    <lineage>
        <taxon>Eukaryota</taxon>
        <taxon>Fungi</taxon>
        <taxon>Dikarya</taxon>
        <taxon>Ascomycota</taxon>
        <taxon>Pezizomycotina</taxon>
        <taxon>Eurotiomycetes</taxon>
        <taxon>Eurotiomycetidae</taxon>
        <taxon>Eurotiales</taxon>
        <taxon>Aspergillaceae</taxon>
        <taxon>Aspergillus</taxon>
        <taxon>Aspergillus subgen. Nidulantes</taxon>
    </lineage>
</organism>
<feature type="domain" description="AB hydrolase-1" evidence="1">
    <location>
        <begin position="26"/>
        <end position="139"/>
    </location>
</feature>
<dbReference type="EMBL" id="JBFXLU010000026">
    <property type="protein sequence ID" value="KAL2852055.1"/>
    <property type="molecule type" value="Genomic_DNA"/>
</dbReference>
<dbReference type="SUPFAM" id="SSF53474">
    <property type="entry name" value="alpha/beta-Hydrolases"/>
    <property type="match status" value="1"/>
</dbReference>
<evidence type="ECO:0000313" key="2">
    <source>
        <dbReference type="EMBL" id="KAL2852055.1"/>
    </source>
</evidence>
<dbReference type="Gene3D" id="3.40.50.1820">
    <property type="entry name" value="alpha/beta hydrolase"/>
    <property type="match status" value="1"/>
</dbReference>
<dbReference type="InterPro" id="IPR050471">
    <property type="entry name" value="AB_hydrolase"/>
</dbReference>
<evidence type="ECO:0000259" key="1">
    <source>
        <dbReference type="Pfam" id="PF00561"/>
    </source>
</evidence>
<gene>
    <name evidence="2" type="ORF">BJY01DRAFT_244671</name>
</gene>
<dbReference type="PANTHER" id="PTHR43433">
    <property type="entry name" value="HYDROLASE, ALPHA/BETA FOLD FAMILY PROTEIN"/>
    <property type="match status" value="1"/>
</dbReference>